<dbReference type="PANTHER" id="PTHR24422:SF10">
    <property type="entry name" value="CHEMOTAXIS PROTEIN METHYLTRANSFERASE 2"/>
    <property type="match status" value="1"/>
</dbReference>
<protein>
    <submittedName>
        <fullName evidence="3">PAS domain-containing protein</fullName>
    </submittedName>
</protein>
<evidence type="ECO:0000259" key="2">
    <source>
        <dbReference type="PROSITE" id="PS50113"/>
    </source>
</evidence>
<dbReference type="InterPro" id="IPR050903">
    <property type="entry name" value="Bact_Chemotaxis_MeTrfase"/>
</dbReference>
<dbReference type="InterPro" id="IPR001610">
    <property type="entry name" value="PAC"/>
</dbReference>
<dbReference type="RefSeq" id="WP_377243347.1">
    <property type="nucleotide sequence ID" value="NZ_JBHLXP010000001.1"/>
</dbReference>
<comment type="caution">
    <text evidence="3">The sequence shown here is derived from an EMBL/GenBank/DDBJ whole genome shotgun (WGS) entry which is preliminary data.</text>
</comment>
<dbReference type="Gene3D" id="3.30.450.20">
    <property type="entry name" value="PAS domain"/>
    <property type="match status" value="2"/>
</dbReference>
<evidence type="ECO:0000313" key="3">
    <source>
        <dbReference type="EMBL" id="MFC0047318.1"/>
    </source>
</evidence>
<name>A0ABV6BCR9_9GAMM</name>
<accession>A0ABV6BCR9</accession>
<feature type="domain" description="PAC" evidence="2">
    <location>
        <begin position="179"/>
        <end position="231"/>
    </location>
</feature>
<dbReference type="SMART" id="SM00086">
    <property type="entry name" value="PAC"/>
    <property type="match status" value="2"/>
</dbReference>
<dbReference type="InterPro" id="IPR035965">
    <property type="entry name" value="PAS-like_dom_sf"/>
</dbReference>
<reference evidence="3 4" key="1">
    <citation type="submission" date="2024-09" db="EMBL/GenBank/DDBJ databases">
        <authorList>
            <person name="Sun Q."/>
            <person name="Mori K."/>
        </authorList>
    </citation>
    <scope>NUCLEOTIDE SEQUENCE [LARGE SCALE GENOMIC DNA]</scope>
    <source>
        <strain evidence="3 4">KCTC 23315</strain>
    </source>
</reference>
<organism evidence="3 4">
    <name type="scientific">Rheinheimera tilapiae</name>
    <dbReference type="NCBI Taxonomy" id="875043"/>
    <lineage>
        <taxon>Bacteria</taxon>
        <taxon>Pseudomonadati</taxon>
        <taxon>Pseudomonadota</taxon>
        <taxon>Gammaproteobacteria</taxon>
        <taxon>Chromatiales</taxon>
        <taxon>Chromatiaceae</taxon>
        <taxon>Rheinheimera</taxon>
    </lineage>
</organism>
<dbReference type="Pfam" id="PF13426">
    <property type="entry name" value="PAS_9"/>
    <property type="match status" value="2"/>
</dbReference>
<dbReference type="PROSITE" id="PS50112">
    <property type="entry name" value="PAS"/>
    <property type="match status" value="1"/>
</dbReference>
<feature type="domain" description="PAS" evidence="1">
    <location>
        <begin position="1"/>
        <end position="31"/>
    </location>
</feature>
<evidence type="ECO:0000313" key="4">
    <source>
        <dbReference type="Proteomes" id="UP001589813"/>
    </source>
</evidence>
<dbReference type="PANTHER" id="PTHR24422">
    <property type="entry name" value="CHEMOTAXIS PROTEIN METHYLTRANSFERASE"/>
    <property type="match status" value="1"/>
</dbReference>
<dbReference type="EMBL" id="JBHLXP010000001">
    <property type="protein sequence ID" value="MFC0047318.1"/>
    <property type="molecule type" value="Genomic_DNA"/>
</dbReference>
<gene>
    <name evidence="3" type="ORF">ACFFJP_03310</name>
</gene>
<dbReference type="PROSITE" id="PS50113">
    <property type="entry name" value="PAC"/>
    <property type="match status" value="1"/>
</dbReference>
<proteinExistence type="predicted"/>
<dbReference type="CDD" id="cd00130">
    <property type="entry name" value="PAS"/>
    <property type="match status" value="2"/>
</dbReference>
<dbReference type="InterPro" id="IPR000700">
    <property type="entry name" value="PAS-assoc_C"/>
</dbReference>
<sequence>MCVFTPDGQFVDANPLFLTMLGYTRDELLGQHHRVFCAASDVNTAEYSQFWRQLGRGIAQPGTFTRYKKDGQPIMLKANYFTVKEHGKVRWVVKFASDVTEEYRQAEDQQAIINALDKSLAVIEFQPDGTIVRANSNFLYTVQYKLQEIVGQHHRMFCTTADLAHNARFWAELASGQFKSGRFERVNKAGQTIWLEATYNPIFDDNGRVVKVIKFASNISDKVTHEQDVQKVANMALQSSKQTVSVAEQKQNAVAIGLTEFRIDFVRGSTCFWLNRAT</sequence>
<dbReference type="InterPro" id="IPR000014">
    <property type="entry name" value="PAS"/>
</dbReference>
<keyword evidence="4" id="KW-1185">Reference proteome</keyword>
<dbReference type="NCBIfam" id="TIGR00229">
    <property type="entry name" value="sensory_box"/>
    <property type="match status" value="2"/>
</dbReference>
<evidence type="ECO:0000259" key="1">
    <source>
        <dbReference type="PROSITE" id="PS50112"/>
    </source>
</evidence>
<dbReference type="Proteomes" id="UP001589813">
    <property type="component" value="Unassembled WGS sequence"/>
</dbReference>
<dbReference type="SUPFAM" id="SSF55785">
    <property type="entry name" value="PYP-like sensor domain (PAS domain)"/>
    <property type="match status" value="2"/>
</dbReference>